<reference evidence="1" key="1">
    <citation type="journal article" date="2014" name="Front. Microbiol.">
        <title>High frequency of phylogenetically diverse reductive dehalogenase-homologous genes in deep subseafloor sedimentary metagenomes.</title>
        <authorList>
            <person name="Kawai M."/>
            <person name="Futagami T."/>
            <person name="Toyoda A."/>
            <person name="Takaki Y."/>
            <person name="Nishi S."/>
            <person name="Hori S."/>
            <person name="Arai W."/>
            <person name="Tsubouchi T."/>
            <person name="Morono Y."/>
            <person name="Uchiyama I."/>
            <person name="Ito T."/>
            <person name="Fujiyama A."/>
            <person name="Inagaki F."/>
            <person name="Takami H."/>
        </authorList>
    </citation>
    <scope>NUCLEOTIDE SEQUENCE</scope>
    <source>
        <strain evidence="1">Expedition CK06-06</strain>
    </source>
</reference>
<sequence length="78" mass="9263">MRCWVYTAKQFESLSKDQREEYVGLERRALYVDNIVNQTFKSNSVEDSVKYFNLIDSEIENKIISTKEYEQSKLIGLM</sequence>
<gene>
    <name evidence="1" type="ORF">S03H2_09861</name>
</gene>
<dbReference type="AlphaFoldDB" id="X1F327"/>
<organism evidence="1">
    <name type="scientific">marine sediment metagenome</name>
    <dbReference type="NCBI Taxonomy" id="412755"/>
    <lineage>
        <taxon>unclassified sequences</taxon>
        <taxon>metagenomes</taxon>
        <taxon>ecological metagenomes</taxon>
    </lineage>
</organism>
<accession>X1F327</accession>
<comment type="caution">
    <text evidence="1">The sequence shown here is derived from an EMBL/GenBank/DDBJ whole genome shotgun (WGS) entry which is preliminary data.</text>
</comment>
<proteinExistence type="predicted"/>
<protein>
    <submittedName>
        <fullName evidence="1">Uncharacterized protein</fullName>
    </submittedName>
</protein>
<dbReference type="EMBL" id="BARU01005115">
    <property type="protein sequence ID" value="GAH26950.1"/>
    <property type="molecule type" value="Genomic_DNA"/>
</dbReference>
<name>X1F327_9ZZZZ</name>
<evidence type="ECO:0000313" key="1">
    <source>
        <dbReference type="EMBL" id="GAH26950.1"/>
    </source>
</evidence>